<name>A0A8J3ZK44_9ACTN</name>
<comment type="caution">
    <text evidence="9">The sequence shown here is derived from an EMBL/GenBank/DDBJ whole genome shotgun (WGS) entry which is preliminary data.</text>
</comment>
<reference evidence="9" key="1">
    <citation type="submission" date="2021-01" db="EMBL/GenBank/DDBJ databases">
        <title>Whole genome shotgun sequence of Virgisporangium aurantiacum NBRC 16421.</title>
        <authorList>
            <person name="Komaki H."/>
            <person name="Tamura T."/>
        </authorList>
    </citation>
    <scope>NUCLEOTIDE SEQUENCE</scope>
    <source>
        <strain evidence="9">NBRC 16421</strain>
    </source>
</reference>
<dbReference type="Proteomes" id="UP000612585">
    <property type="component" value="Unassembled WGS sequence"/>
</dbReference>
<dbReference type="RefSeq" id="WP_204008895.1">
    <property type="nucleotide sequence ID" value="NZ_BOPG01000084.1"/>
</dbReference>
<dbReference type="GO" id="GO:0005576">
    <property type="term" value="C:extracellular region"/>
    <property type="evidence" value="ECO:0007669"/>
    <property type="project" value="UniProtKB-SubCell"/>
</dbReference>
<dbReference type="Gene3D" id="3.30.350.10">
    <property type="entry name" value="Subtilisin inhibitor-like"/>
    <property type="match status" value="1"/>
</dbReference>
<dbReference type="InterPro" id="IPR036819">
    <property type="entry name" value="Subtilisin_inhibitor-like_sf"/>
</dbReference>
<evidence type="ECO:0000256" key="2">
    <source>
        <dbReference type="ARBA" id="ARBA00010472"/>
    </source>
</evidence>
<evidence type="ECO:0000256" key="3">
    <source>
        <dbReference type="ARBA" id="ARBA00022525"/>
    </source>
</evidence>
<evidence type="ECO:0000259" key="8">
    <source>
        <dbReference type="Pfam" id="PF00720"/>
    </source>
</evidence>
<evidence type="ECO:0000313" key="10">
    <source>
        <dbReference type="Proteomes" id="UP000612585"/>
    </source>
</evidence>
<keyword evidence="10" id="KW-1185">Reference proteome</keyword>
<gene>
    <name evidence="9" type="primary">sti1</name>
    <name evidence="9" type="ORF">Vau01_104640</name>
</gene>
<keyword evidence="6" id="KW-1015">Disulfide bond</keyword>
<dbReference type="SUPFAM" id="SSF55399">
    <property type="entry name" value="Subtilisin inhibitor"/>
    <property type="match status" value="1"/>
</dbReference>
<evidence type="ECO:0000256" key="5">
    <source>
        <dbReference type="ARBA" id="ARBA00022900"/>
    </source>
</evidence>
<dbReference type="GO" id="GO:0004867">
    <property type="term" value="F:serine-type endopeptidase inhibitor activity"/>
    <property type="evidence" value="ECO:0007669"/>
    <property type="project" value="UniProtKB-KW"/>
</dbReference>
<keyword evidence="3" id="KW-0964">Secreted</keyword>
<dbReference type="AlphaFoldDB" id="A0A8J3ZK44"/>
<proteinExistence type="inferred from homology"/>
<evidence type="ECO:0000313" key="9">
    <source>
        <dbReference type="EMBL" id="GIJ62948.1"/>
    </source>
</evidence>
<feature type="signal peptide" evidence="7">
    <location>
        <begin position="1"/>
        <end position="28"/>
    </location>
</feature>
<dbReference type="Pfam" id="PF00720">
    <property type="entry name" value="SSI"/>
    <property type="match status" value="1"/>
</dbReference>
<sequence>MRRNMIAIAATTAAAFVGILLTSQPAAAAPAAGKVTITVKAVDAAPRTATLTCAPVGGSHKSAAAACATLAAAHGNPADITPADIMCTMEYAPVKVKVVGRWNGKSVRYSETFSNNCRTSAEGGAVFQL</sequence>
<accession>A0A8J3ZK44</accession>
<protein>
    <submittedName>
        <fullName evidence="9">Subtilase-type protease inhibitor</fullName>
    </submittedName>
</protein>
<dbReference type="EMBL" id="BOPG01000084">
    <property type="protein sequence ID" value="GIJ62948.1"/>
    <property type="molecule type" value="Genomic_DNA"/>
</dbReference>
<keyword evidence="4" id="KW-0646">Protease inhibitor</keyword>
<evidence type="ECO:0000256" key="4">
    <source>
        <dbReference type="ARBA" id="ARBA00022690"/>
    </source>
</evidence>
<evidence type="ECO:0000256" key="7">
    <source>
        <dbReference type="SAM" id="SignalP"/>
    </source>
</evidence>
<evidence type="ECO:0000256" key="1">
    <source>
        <dbReference type="ARBA" id="ARBA00004613"/>
    </source>
</evidence>
<keyword evidence="7" id="KW-0732">Signal</keyword>
<feature type="domain" description="Subtilisin inhibitor" evidence="8">
    <location>
        <begin position="40"/>
        <end position="115"/>
    </location>
</feature>
<comment type="similarity">
    <text evidence="2">Belongs to the protease inhibitor I16 (SSI) family.</text>
</comment>
<keyword evidence="5" id="KW-0722">Serine protease inhibitor</keyword>
<feature type="chain" id="PRO_5035206041" evidence="7">
    <location>
        <begin position="29"/>
        <end position="129"/>
    </location>
</feature>
<evidence type="ECO:0000256" key="6">
    <source>
        <dbReference type="ARBA" id="ARBA00023157"/>
    </source>
</evidence>
<comment type="subcellular location">
    <subcellularLocation>
        <location evidence="1">Secreted</location>
    </subcellularLocation>
</comment>
<organism evidence="9 10">
    <name type="scientific">Virgisporangium aurantiacum</name>
    <dbReference type="NCBI Taxonomy" id="175570"/>
    <lineage>
        <taxon>Bacteria</taxon>
        <taxon>Bacillati</taxon>
        <taxon>Actinomycetota</taxon>
        <taxon>Actinomycetes</taxon>
        <taxon>Micromonosporales</taxon>
        <taxon>Micromonosporaceae</taxon>
        <taxon>Virgisporangium</taxon>
    </lineage>
</organism>
<dbReference type="InterPro" id="IPR023549">
    <property type="entry name" value="Subtilisin_inhibitor"/>
</dbReference>